<protein>
    <recommendedName>
        <fullName evidence="3">YD repeat-containing protein</fullName>
    </recommendedName>
</protein>
<accession>A0A376DRH8</accession>
<dbReference type="AlphaFoldDB" id="A0A376DRH8"/>
<organism evidence="1 2">
    <name type="scientific">Chryseobacterium carnipullorum</name>
    <dbReference type="NCBI Taxonomy" id="1124835"/>
    <lineage>
        <taxon>Bacteria</taxon>
        <taxon>Pseudomonadati</taxon>
        <taxon>Bacteroidota</taxon>
        <taxon>Flavobacteriia</taxon>
        <taxon>Flavobacteriales</taxon>
        <taxon>Weeksellaceae</taxon>
        <taxon>Chryseobacterium group</taxon>
        <taxon>Chryseobacterium</taxon>
    </lineage>
</organism>
<dbReference type="Proteomes" id="UP000255224">
    <property type="component" value="Unassembled WGS sequence"/>
</dbReference>
<evidence type="ECO:0000313" key="1">
    <source>
        <dbReference type="EMBL" id="STC94184.1"/>
    </source>
</evidence>
<proteinExistence type="predicted"/>
<dbReference type="EMBL" id="UFVQ01000003">
    <property type="protein sequence ID" value="STC94184.1"/>
    <property type="molecule type" value="Genomic_DNA"/>
</dbReference>
<gene>
    <name evidence="1" type="ORF">NCTC13533_01408</name>
</gene>
<sequence>MGLISLVSLHYTMQAQHQFQGVNFGDTPNPVPSLSSLADLTDNPPSLALGIPEISVPLLSLSGYGGSRFGLQLSYNPTGVSPDDAAGEVGAGWSMFKGGVISRKINGNMVDEALQNASSPHYEKNVFDDEYYYSLPGFSGKFKIERNIEQNTFRIVDLSPLNHVKIAYTRQSNTATLVIDSFTITDDQGSIYYFNDYSSAAVYDSFYEDKGLWGFEYKSAFFLTRITGADGVETANFTYQKSTKYDTDNTIMLYKSCQLQKINTASGNIEFTYDYDQALEKTMNDPYSIKKVSLNNFYGKVAEYAFDYSYPFPSNPGDATHKRRQLDKIRKMAGQTILEETVLLYNPPALTVPEDFPFFKQLINIKYTLIH</sequence>
<evidence type="ECO:0008006" key="3">
    <source>
        <dbReference type="Google" id="ProtNLM"/>
    </source>
</evidence>
<reference evidence="1 2" key="1">
    <citation type="submission" date="2018-06" db="EMBL/GenBank/DDBJ databases">
        <authorList>
            <consortium name="Pathogen Informatics"/>
            <person name="Doyle S."/>
        </authorList>
    </citation>
    <scope>NUCLEOTIDE SEQUENCE [LARGE SCALE GENOMIC DNA]</scope>
    <source>
        <strain evidence="1 2">NCTC13533</strain>
    </source>
</reference>
<name>A0A376DRH8_CHRCU</name>
<evidence type="ECO:0000313" key="2">
    <source>
        <dbReference type="Proteomes" id="UP000255224"/>
    </source>
</evidence>